<dbReference type="SUPFAM" id="SSF75217">
    <property type="entry name" value="alpha/beta knot"/>
    <property type="match status" value="3"/>
</dbReference>
<keyword evidence="2" id="KW-0690">Ribosome biogenesis</keyword>
<reference evidence="5" key="1">
    <citation type="submission" date="2021-03" db="EMBL/GenBank/DDBJ databases">
        <authorList>
            <person name="Li Z."/>
            <person name="Yang C."/>
        </authorList>
    </citation>
    <scope>NUCLEOTIDE SEQUENCE</scope>
    <source>
        <strain evidence="5">Dzin_1.0</strain>
        <tissue evidence="5">Leaf</tissue>
    </source>
</reference>
<evidence type="ECO:0000256" key="2">
    <source>
        <dbReference type="ARBA" id="ARBA00022517"/>
    </source>
</evidence>
<dbReference type="Proteomes" id="UP001085076">
    <property type="component" value="Miscellaneous, Linkage group lg09"/>
</dbReference>
<dbReference type="GO" id="GO:0070475">
    <property type="term" value="P:rRNA base methylation"/>
    <property type="evidence" value="ECO:0007669"/>
    <property type="project" value="InterPro"/>
</dbReference>
<keyword evidence="3" id="KW-0699">rRNA-binding</keyword>
<dbReference type="InterPro" id="IPR029028">
    <property type="entry name" value="Alpha/beta_knot_MTases"/>
</dbReference>
<dbReference type="OrthoDB" id="269804at2759"/>
<protein>
    <submittedName>
        <fullName evidence="5">Uncharacterized protein</fullName>
    </submittedName>
</protein>
<organism evidence="5 6">
    <name type="scientific">Dioscorea zingiberensis</name>
    <dbReference type="NCBI Taxonomy" id="325984"/>
    <lineage>
        <taxon>Eukaryota</taxon>
        <taxon>Viridiplantae</taxon>
        <taxon>Streptophyta</taxon>
        <taxon>Embryophyta</taxon>
        <taxon>Tracheophyta</taxon>
        <taxon>Spermatophyta</taxon>
        <taxon>Magnoliopsida</taxon>
        <taxon>Liliopsida</taxon>
        <taxon>Dioscoreales</taxon>
        <taxon>Dioscoreaceae</taxon>
        <taxon>Dioscorea</taxon>
    </lineage>
</organism>
<name>A0A9D5H4Y1_9LILI</name>
<dbReference type="Pfam" id="PF03587">
    <property type="entry name" value="EMG1"/>
    <property type="match status" value="1"/>
</dbReference>
<keyword evidence="4" id="KW-0694">RNA-binding</keyword>
<dbReference type="InterPro" id="IPR005304">
    <property type="entry name" value="Rbsml_bgen_MeTrfase_EMG1/NEP1"/>
</dbReference>
<dbReference type="InterPro" id="IPR029026">
    <property type="entry name" value="tRNA_m1G_MTases_N"/>
</dbReference>
<accession>A0A9D5H4Y1</accession>
<proteinExistence type="inferred from homology"/>
<dbReference type="GO" id="GO:0019843">
    <property type="term" value="F:rRNA binding"/>
    <property type="evidence" value="ECO:0007669"/>
    <property type="project" value="UniProtKB-KW"/>
</dbReference>
<dbReference type="GO" id="GO:0032040">
    <property type="term" value="C:small-subunit processome"/>
    <property type="evidence" value="ECO:0007669"/>
    <property type="project" value="TreeGrafter"/>
</dbReference>
<reference evidence="5" key="2">
    <citation type="journal article" date="2022" name="Hortic Res">
        <title>The genome of Dioscorea zingiberensis sheds light on the biosynthesis, origin and evolution of the medicinally important diosgenin saponins.</title>
        <authorList>
            <person name="Li Y."/>
            <person name="Tan C."/>
            <person name="Li Z."/>
            <person name="Guo J."/>
            <person name="Li S."/>
            <person name="Chen X."/>
            <person name="Wang C."/>
            <person name="Dai X."/>
            <person name="Yang H."/>
            <person name="Song W."/>
            <person name="Hou L."/>
            <person name="Xu J."/>
            <person name="Tong Z."/>
            <person name="Xu A."/>
            <person name="Yuan X."/>
            <person name="Wang W."/>
            <person name="Yang Q."/>
            <person name="Chen L."/>
            <person name="Sun Z."/>
            <person name="Wang K."/>
            <person name="Pan B."/>
            <person name="Chen J."/>
            <person name="Bao Y."/>
            <person name="Liu F."/>
            <person name="Qi X."/>
            <person name="Gang D.R."/>
            <person name="Wen J."/>
            <person name="Li J."/>
        </authorList>
    </citation>
    <scope>NUCLEOTIDE SEQUENCE</scope>
    <source>
        <strain evidence="5">Dzin_1.0</strain>
    </source>
</reference>
<comment type="caution">
    <text evidence="5">The sequence shown here is derived from an EMBL/GenBank/DDBJ whole genome shotgun (WGS) entry which is preliminary data.</text>
</comment>
<evidence type="ECO:0000256" key="1">
    <source>
        <dbReference type="ARBA" id="ARBA00008115"/>
    </source>
</evidence>
<evidence type="ECO:0000256" key="3">
    <source>
        <dbReference type="ARBA" id="ARBA00022730"/>
    </source>
</evidence>
<comment type="similarity">
    <text evidence="1">Belongs to the class IV-like SAM-binding methyltransferase superfamily. RNA methyltransferase NEP1 family.</text>
</comment>
<evidence type="ECO:0000313" key="5">
    <source>
        <dbReference type="EMBL" id="KAJ0963436.1"/>
    </source>
</evidence>
<sequence length="291" mass="32756">MSPHRSVHHLHSRAPLQAEHLLATPGAIRSILDSSFNKAGMVRAIYVKINNGVVFEVKPYVRLPRTCKRFCGIMVDFLQKARVCSGDGNEALLRVIEEPVTRHLPSNARIIGLSYGSEKLVNLKNYVSALSDDLNLVFVLGPMNCGDIKMDYVDEFISVSPYSMRVNVCLGTVCELLEKVWKKREKVDPVPKKPGVIFILEKASLTLAYVGKKFQVLHPDEHADFMRKKNLDPYKHRSDILYEVGAMAHGKIDQDYTDEFISICKAPLSANACLMKICVALEESRDIFCFN</sequence>
<gene>
    <name evidence="5" type="ORF">J5N97_028558</name>
</gene>
<dbReference type="PANTHER" id="PTHR12636">
    <property type="entry name" value="NEP1/MRA1"/>
    <property type="match status" value="1"/>
</dbReference>
<dbReference type="GO" id="GO:0070037">
    <property type="term" value="F:rRNA (pseudouridine) methyltransferase activity"/>
    <property type="evidence" value="ECO:0007669"/>
    <property type="project" value="InterPro"/>
</dbReference>
<evidence type="ECO:0000313" key="6">
    <source>
        <dbReference type="Proteomes" id="UP001085076"/>
    </source>
</evidence>
<keyword evidence="6" id="KW-1185">Reference proteome</keyword>
<dbReference type="Gene3D" id="3.40.1280.10">
    <property type="match status" value="3"/>
</dbReference>
<dbReference type="AlphaFoldDB" id="A0A9D5H4Y1"/>
<dbReference type="EMBL" id="JAGGNH010000009">
    <property type="protein sequence ID" value="KAJ0963436.1"/>
    <property type="molecule type" value="Genomic_DNA"/>
</dbReference>
<dbReference type="PANTHER" id="PTHR12636:SF13">
    <property type="entry name" value="RIBOSOMAL RNA SMALL SUBUNIT METHYLTRANSFERASE NEP1-LIKE"/>
    <property type="match status" value="1"/>
</dbReference>
<evidence type="ECO:0000256" key="4">
    <source>
        <dbReference type="ARBA" id="ARBA00022884"/>
    </source>
</evidence>